<evidence type="ECO:0000256" key="6">
    <source>
        <dbReference type="ARBA" id="ARBA00022741"/>
    </source>
</evidence>
<dbReference type="GO" id="GO:0000166">
    <property type="term" value="F:nucleotide binding"/>
    <property type="evidence" value="ECO:0007669"/>
    <property type="project" value="UniProtKB-KW"/>
</dbReference>
<keyword evidence="7" id="KW-0539">Nucleus</keyword>
<comment type="caution">
    <text evidence="10">The sequence shown here is derived from an EMBL/GenBank/DDBJ whole genome shotgun (WGS) entry which is preliminary data.</text>
</comment>
<dbReference type="Gene3D" id="3.40.50.720">
    <property type="entry name" value="NAD(P)-binding Rossmann-like Domain"/>
    <property type="match status" value="1"/>
</dbReference>
<dbReference type="SUPFAM" id="SSF48452">
    <property type="entry name" value="TPR-like"/>
    <property type="match status" value="2"/>
</dbReference>
<dbReference type="AlphaFoldDB" id="A0A261Y2Z6"/>
<keyword evidence="4" id="KW-0436">Ligase</keyword>
<keyword evidence="3" id="KW-0816">Tricarboxylic acid cycle</keyword>
<dbReference type="EMBL" id="MVBO01000025">
    <property type="protein sequence ID" value="OZJ04979.1"/>
    <property type="molecule type" value="Genomic_DNA"/>
</dbReference>
<evidence type="ECO:0000313" key="11">
    <source>
        <dbReference type="Proteomes" id="UP000242875"/>
    </source>
</evidence>
<feature type="region of interest" description="Disordered" evidence="8">
    <location>
        <begin position="1"/>
        <end position="28"/>
    </location>
</feature>
<comment type="pathway">
    <text evidence="2">Carbohydrate metabolism; tricarboxylic acid cycle; succinate from succinyl-CoA (ligase route): step 1/1.</text>
</comment>
<proteinExistence type="predicted"/>
<dbReference type="GO" id="GO:0031124">
    <property type="term" value="P:mRNA 3'-end processing"/>
    <property type="evidence" value="ECO:0007669"/>
    <property type="project" value="InterPro"/>
</dbReference>
<dbReference type="GO" id="GO:0016874">
    <property type="term" value="F:ligase activity"/>
    <property type="evidence" value="ECO:0007669"/>
    <property type="project" value="UniProtKB-KW"/>
</dbReference>
<evidence type="ECO:0000256" key="1">
    <source>
        <dbReference type="ARBA" id="ARBA00004123"/>
    </source>
</evidence>
<dbReference type="Pfam" id="PF05843">
    <property type="entry name" value="Suf"/>
    <property type="match status" value="1"/>
</dbReference>
<feature type="domain" description="CoA-binding" evidence="9">
    <location>
        <begin position="814"/>
        <end position="910"/>
    </location>
</feature>
<evidence type="ECO:0000313" key="10">
    <source>
        <dbReference type="EMBL" id="OZJ04979.1"/>
    </source>
</evidence>
<dbReference type="SUPFAM" id="SSF51735">
    <property type="entry name" value="NAD(P)-binding Rossmann-fold domains"/>
    <property type="match status" value="1"/>
</dbReference>
<dbReference type="PANTHER" id="PTHR19980">
    <property type="entry name" value="RNA CLEAVAGE STIMULATION FACTOR"/>
    <property type="match status" value="1"/>
</dbReference>
<keyword evidence="11" id="KW-1185">Reference proteome</keyword>
<reference evidence="10 11" key="1">
    <citation type="journal article" date="2017" name="Mycologia">
        <title>Bifiguratus adelaidae, gen. et sp. nov., a new member of Mucoromycotina in endophytic and soil-dwelling habitats.</title>
        <authorList>
            <person name="Torres-Cruz T.J."/>
            <person name="Billingsley Tobias T.L."/>
            <person name="Almatruk M."/>
            <person name="Hesse C."/>
            <person name="Kuske C.R."/>
            <person name="Desiro A."/>
            <person name="Benucci G.M."/>
            <person name="Bonito G."/>
            <person name="Stajich J.E."/>
            <person name="Dunlap C."/>
            <person name="Arnold A.E."/>
            <person name="Porras-Alfaro A."/>
        </authorList>
    </citation>
    <scope>NUCLEOTIDE SEQUENCE [LARGE SCALE GENOMIC DNA]</scope>
    <source>
        <strain evidence="10 11">AZ0501</strain>
    </source>
</reference>
<dbReference type="InterPro" id="IPR003781">
    <property type="entry name" value="CoA-bd"/>
</dbReference>
<evidence type="ECO:0000259" key="9">
    <source>
        <dbReference type="SMART" id="SM00881"/>
    </source>
</evidence>
<dbReference type="FunFam" id="3.40.50.720:FF:000002">
    <property type="entry name" value="Succinate--CoA ligase [ADP-forming] subunit alpha"/>
    <property type="match status" value="1"/>
</dbReference>
<feature type="non-terminal residue" evidence="10">
    <location>
        <position position="985"/>
    </location>
</feature>
<dbReference type="InterPro" id="IPR008847">
    <property type="entry name" value="Suf"/>
</dbReference>
<evidence type="ECO:0000256" key="3">
    <source>
        <dbReference type="ARBA" id="ARBA00022532"/>
    </source>
</evidence>
<dbReference type="InterPro" id="IPR036291">
    <property type="entry name" value="NAD(P)-bd_dom_sf"/>
</dbReference>
<dbReference type="InterPro" id="IPR016102">
    <property type="entry name" value="Succinyl-CoA_synth-like"/>
</dbReference>
<keyword evidence="6" id="KW-0547">Nucleotide-binding</keyword>
<dbReference type="Gene3D" id="3.40.50.261">
    <property type="entry name" value="Succinyl-CoA synthetase domains"/>
    <property type="match status" value="1"/>
</dbReference>
<evidence type="ECO:0000256" key="4">
    <source>
        <dbReference type="ARBA" id="ARBA00022598"/>
    </source>
</evidence>
<feature type="region of interest" description="Disordered" evidence="8">
    <location>
        <begin position="398"/>
        <end position="435"/>
    </location>
</feature>
<dbReference type="InterPro" id="IPR003107">
    <property type="entry name" value="HAT"/>
</dbReference>
<comment type="subcellular location">
    <subcellularLocation>
        <location evidence="1">Nucleus</location>
    </subcellularLocation>
</comment>
<dbReference type="OrthoDB" id="26282at2759"/>
<dbReference type="Gene3D" id="1.25.40.1040">
    <property type="match status" value="1"/>
</dbReference>
<evidence type="ECO:0000256" key="2">
    <source>
        <dbReference type="ARBA" id="ARBA00005064"/>
    </source>
</evidence>
<dbReference type="GO" id="GO:0006099">
    <property type="term" value="P:tricarboxylic acid cycle"/>
    <property type="evidence" value="ECO:0007669"/>
    <property type="project" value="UniProtKB-KW"/>
</dbReference>
<evidence type="ECO:0000256" key="5">
    <source>
        <dbReference type="ARBA" id="ARBA00022737"/>
    </source>
</evidence>
<dbReference type="SMART" id="SM00386">
    <property type="entry name" value="HAT"/>
    <property type="match status" value="10"/>
</dbReference>
<accession>A0A261Y2Z6</accession>
<dbReference type="SMART" id="SM00881">
    <property type="entry name" value="CoA_binding"/>
    <property type="match status" value="1"/>
</dbReference>
<sequence length="985" mass="110777">MTTALSNGEVQKHENRGGGSIKQAKSKSRIDDLEHRVEANPFDLEDWSQLFKAVKATKNVDYNRQIHERFLAHFPTSTRHWLSYLELELQNDNYEAVEALFTRCLKDVLSVDIWKFYLSYIRRINSDQRGAIRNPESRQVVEKAYEYVLANVGVDHEAGAIWADYIQFLKAGETSSTWEEQRKMDTLRRVFQRAIGIPVANVEQLWKDYDQWENGLNKLTAKKYLAERSAGYMTARTALRELNTLTENIKRNVVPIPPKWTSGEIEQLTQWKRYLAWEKSNPLSAEDTPAIVERVIYAYRQALLCLRFYPEIWYEYALYCKDMSNTEQALAVLKQATEVLPSSLLVNFAYAEMCETEKQFEDAKQVYEKLTDTIRQDIDKAAAAADESIKQVATRIAEEKAKRDDPQLDGETRAELRAAEQEREKEKATLEEEKKETIDDLSRGLALVWINHMQFTRRTEGINKARAVFSKARKSPHTSSAVFIASALMEFYNTKDPVVAGKIFEFGLKTFGFEVPYVLVYLDYLMQLNDDTNTRALFERALATIPADQAKPIWDKLVEYETRYSDLASAQKIQKRRAEVYPEETDLERLAFRFSYFDIDVITEKELGGKDRDLSLGDMSSVTGILDLDDQKMGAKGKGKQKNRNLLLEPVHSTKFARPNLELWPEYTPSEEVIPRKVQEEPIASQNALTPTLAPPPAWQGVPMPEAIAAFLASLPPAQHFTGPFIPTEDVINLIHSMQLPPIIKKGGKRTADKMLLTSPDLPIDTRINSLLALPLVGFTMFTLRSSPVLRSVAAVSRRHISSQGYDNTAKNMMINKSTKVICQGFTGKQGTFHSQQAIDYGTNMVGGISPKKAGQTHLGLPVFGTVAEAAKEVKPDASVIYVPPPGAAAAILEAIEAEIPLVVAITEGIPQHDMVKVKQALVSQSKTRLIGPNCPGIIAPDQCKIGIMPAHIHKRGKVGIVSRSGTLTYEAVNQTTQAGLGQTL</sequence>
<keyword evidence="5" id="KW-0677">Repeat</keyword>
<dbReference type="Pfam" id="PF02629">
    <property type="entry name" value="CoA_binding"/>
    <property type="match status" value="1"/>
</dbReference>
<name>A0A261Y2Z6_9FUNG</name>
<evidence type="ECO:0000256" key="7">
    <source>
        <dbReference type="ARBA" id="ARBA00023242"/>
    </source>
</evidence>
<dbReference type="PANTHER" id="PTHR19980:SF0">
    <property type="entry name" value="CLEAVAGE STIMULATION FACTOR SUBUNIT 3"/>
    <property type="match status" value="1"/>
</dbReference>
<gene>
    <name evidence="10" type="ORF">BZG36_01729</name>
</gene>
<dbReference type="GO" id="GO:0003729">
    <property type="term" value="F:mRNA binding"/>
    <property type="evidence" value="ECO:0007669"/>
    <property type="project" value="TreeGrafter"/>
</dbReference>
<dbReference type="InterPro" id="IPR011990">
    <property type="entry name" value="TPR-like_helical_dom_sf"/>
</dbReference>
<protein>
    <recommendedName>
        <fullName evidence="9">CoA-binding domain-containing protein</fullName>
    </recommendedName>
</protein>
<organism evidence="10 11">
    <name type="scientific">Bifiguratus adelaidae</name>
    <dbReference type="NCBI Taxonomy" id="1938954"/>
    <lineage>
        <taxon>Eukaryota</taxon>
        <taxon>Fungi</taxon>
        <taxon>Fungi incertae sedis</taxon>
        <taxon>Mucoromycota</taxon>
        <taxon>Mucoromycotina</taxon>
        <taxon>Endogonomycetes</taxon>
        <taxon>Endogonales</taxon>
        <taxon>Endogonales incertae sedis</taxon>
        <taxon>Bifiguratus</taxon>
    </lineage>
</organism>
<evidence type="ECO:0000256" key="8">
    <source>
        <dbReference type="SAM" id="MobiDB-lite"/>
    </source>
</evidence>
<dbReference type="SUPFAM" id="SSF52210">
    <property type="entry name" value="Succinyl-CoA synthetase domains"/>
    <property type="match status" value="1"/>
</dbReference>
<dbReference type="InterPro" id="IPR045243">
    <property type="entry name" value="Rna14-like"/>
</dbReference>
<dbReference type="GO" id="GO:0005634">
    <property type="term" value="C:nucleus"/>
    <property type="evidence" value="ECO:0007669"/>
    <property type="project" value="UniProtKB-SubCell"/>
</dbReference>
<dbReference type="Proteomes" id="UP000242875">
    <property type="component" value="Unassembled WGS sequence"/>
</dbReference>